<feature type="compositionally biased region" description="Polar residues" evidence="1">
    <location>
        <begin position="370"/>
        <end position="384"/>
    </location>
</feature>
<gene>
    <name evidence="2" type="ORF">PTTW11_04855</name>
</gene>
<feature type="compositionally biased region" description="Acidic residues" evidence="1">
    <location>
        <begin position="385"/>
        <end position="394"/>
    </location>
</feature>
<evidence type="ECO:0000313" key="3">
    <source>
        <dbReference type="Proteomes" id="UP000472372"/>
    </source>
</evidence>
<proteinExistence type="predicted"/>
<protein>
    <submittedName>
        <fullName evidence="2">Uncharacterized protein</fullName>
    </submittedName>
</protein>
<reference evidence="2" key="1">
    <citation type="submission" date="2021-02" db="EMBL/GenBank/DDBJ databases">
        <authorList>
            <person name="Syme A R."/>
            <person name="Syme A R."/>
            <person name="Moolhuijzen P."/>
        </authorList>
    </citation>
    <scope>NUCLEOTIDE SEQUENCE</scope>
    <source>
        <strain evidence="2">W1-1</strain>
    </source>
</reference>
<evidence type="ECO:0000256" key="1">
    <source>
        <dbReference type="SAM" id="MobiDB-lite"/>
    </source>
</evidence>
<name>A0A6S6W0C6_9PLEO</name>
<accession>A0A6S6W0C6</accession>
<dbReference type="Proteomes" id="UP000472372">
    <property type="component" value="Chromosome 4"/>
</dbReference>
<dbReference type="Gene3D" id="3.80.10.10">
    <property type="entry name" value="Ribonuclease Inhibitor"/>
    <property type="match status" value="1"/>
</dbReference>
<dbReference type="AlphaFoldDB" id="A0A6S6W0C6"/>
<dbReference type="EMBL" id="HG992980">
    <property type="protein sequence ID" value="CAE7031736.1"/>
    <property type="molecule type" value="Genomic_DNA"/>
</dbReference>
<evidence type="ECO:0000313" key="2">
    <source>
        <dbReference type="EMBL" id="CAE7031736.1"/>
    </source>
</evidence>
<dbReference type="InterPro" id="IPR032675">
    <property type="entry name" value="LRR_dom_sf"/>
</dbReference>
<sequence>MILKPELADLVHDMDISFGLLLGKRHTPTAQDKKIVKEGLRALATPGWKDWAADCNAKQNSAEAVYKAILFYTRNVKSLQFQGEIHAIDWFDVFGNTTAGILSGRAHGFQHLRSVSIENSSASIIQLAPLFRLQSLRTLQTRRIDCWTVSEEVAPRLQRLIPQACNNLESLILDESFYPKSILSILLASSRNLKYFKYDMTEEDNAEVPLPHDGTWISLSHALAYQNSSLEDIDVYSEHYREGSQDDVHLRDSLKDFSVLKCITCPLSKMASSGSDTFVERLPASLLKLRTYIRKYTDDPDCIEALEHMIVNYQSHTPQLQEIIVAAPPSTGETYNWLKYDWSRLVQLSSKTGLSFKVDCQGDGSDDDFNSNWGGVQSVSSPSSDEVDLYSDDE</sequence>
<feature type="region of interest" description="Disordered" evidence="1">
    <location>
        <begin position="368"/>
        <end position="394"/>
    </location>
</feature>
<organism evidence="2 3">
    <name type="scientific">Pyrenophora teres f. teres</name>
    <dbReference type="NCBI Taxonomy" id="97479"/>
    <lineage>
        <taxon>Eukaryota</taxon>
        <taxon>Fungi</taxon>
        <taxon>Dikarya</taxon>
        <taxon>Ascomycota</taxon>
        <taxon>Pezizomycotina</taxon>
        <taxon>Dothideomycetes</taxon>
        <taxon>Pleosporomycetidae</taxon>
        <taxon>Pleosporales</taxon>
        <taxon>Pleosporineae</taxon>
        <taxon>Pleosporaceae</taxon>
        <taxon>Pyrenophora</taxon>
    </lineage>
</organism>